<keyword evidence="1" id="KW-0812">Transmembrane</keyword>
<name>A0A9E7N750_9EURY</name>
<dbReference type="RefSeq" id="WP_254155965.1">
    <property type="nucleotide sequence ID" value="NZ_CP100355.1"/>
</dbReference>
<dbReference type="EMBL" id="CP100355">
    <property type="protein sequence ID" value="UTF52161.1"/>
    <property type="molecule type" value="Genomic_DNA"/>
</dbReference>
<gene>
    <name evidence="2" type="ORF">NGM29_10135</name>
</gene>
<keyword evidence="3" id="KW-1185">Reference proteome</keyword>
<evidence type="ECO:0000256" key="1">
    <source>
        <dbReference type="SAM" id="Phobius"/>
    </source>
</evidence>
<proteinExistence type="predicted"/>
<dbReference type="Proteomes" id="UP001056855">
    <property type="component" value="Chromosome"/>
</dbReference>
<organism evidence="2 3">
    <name type="scientific">Natronosalvus rutilus</name>
    <dbReference type="NCBI Taxonomy" id="2953753"/>
    <lineage>
        <taxon>Archaea</taxon>
        <taxon>Methanobacteriati</taxon>
        <taxon>Methanobacteriota</taxon>
        <taxon>Stenosarchaea group</taxon>
        <taxon>Halobacteria</taxon>
        <taxon>Halobacteriales</taxon>
        <taxon>Natrialbaceae</taxon>
        <taxon>Natronosalvus</taxon>
    </lineage>
</organism>
<dbReference type="GeneID" id="73290407"/>
<accession>A0A9E7N750</accession>
<keyword evidence="1" id="KW-0472">Membrane</keyword>
<reference evidence="2" key="1">
    <citation type="submission" date="2022-06" db="EMBL/GenBank/DDBJ databases">
        <title>Diverse halophilic archaea isolated from saline environments.</title>
        <authorList>
            <person name="Cui H.-L."/>
        </authorList>
    </citation>
    <scope>NUCLEOTIDE SEQUENCE</scope>
    <source>
        <strain evidence="2">WLHS1</strain>
    </source>
</reference>
<keyword evidence="1" id="KW-1133">Transmembrane helix</keyword>
<sequence>MNLIQLVLLLVVVNVAVATAVYLKQANSEHPDRDPFTWFLIVLLFSLLGYLLYVALAPPGGPLSHPITNEDIEEWKALKEADEEQSQR</sequence>
<protein>
    <submittedName>
        <fullName evidence="2">Uncharacterized protein</fullName>
    </submittedName>
</protein>
<evidence type="ECO:0000313" key="2">
    <source>
        <dbReference type="EMBL" id="UTF52161.1"/>
    </source>
</evidence>
<evidence type="ECO:0000313" key="3">
    <source>
        <dbReference type="Proteomes" id="UP001056855"/>
    </source>
</evidence>
<dbReference type="AlphaFoldDB" id="A0A9E7N750"/>
<feature type="transmembrane region" description="Helical" evidence="1">
    <location>
        <begin position="36"/>
        <end position="56"/>
    </location>
</feature>
<dbReference type="KEGG" id="sawl:NGM29_10135"/>